<dbReference type="Proteomes" id="UP001428341">
    <property type="component" value="Unassembled WGS sequence"/>
</dbReference>
<feature type="compositionally biased region" description="Basic and acidic residues" evidence="1">
    <location>
        <begin position="1"/>
        <end position="18"/>
    </location>
</feature>
<feature type="region of interest" description="Disordered" evidence="1">
    <location>
        <begin position="1"/>
        <end position="23"/>
    </location>
</feature>
<dbReference type="AlphaFoldDB" id="A0AAP0MUN0"/>
<dbReference type="EMBL" id="JBCGBO010000002">
    <property type="protein sequence ID" value="KAK9223666.1"/>
    <property type="molecule type" value="Genomic_DNA"/>
</dbReference>
<proteinExistence type="predicted"/>
<gene>
    <name evidence="2" type="ORF">WN944_012112</name>
</gene>
<comment type="caution">
    <text evidence="2">The sequence shown here is derived from an EMBL/GenBank/DDBJ whole genome shotgun (WGS) entry which is preliminary data.</text>
</comment>
<accession>A0AAP0MUN0</accession>
<protein>
    <submittedName>
        <fullName evidence="2">Uncharacterized protein</fullName>
    </submittedName>
</protein>
<reference evidence="2 3" key="1">
    <citation type="submission" date="2024-05" db="EMBL/GenBank/DDBJ databases">
        <title>Haplotype-resolved chromosome-level genome assembly of Huyou (Citrus changshanensis).</title>
        <authorList>
            <person name="Miao C."/>
            <person name="Chen W."/>
            <person name="Wu Y."/>
            <person name="Wang L."/>
            <person name="Zhao S."/>
            <person name="Grierson D."/>
            <person name="Xu C."/>
            <person name="Chen K."/>
        </authorList>
    </citation>
    <scope>NUCLEOTIDE SEQUENCE [LARGE SCALE GENOMIC DNA]</scope>
    <source>
        <strain evidence="2">01-14</strain>
        <tissue evidence="2">Leaf</tissue>
    </source>
</reference>
<name>A0AAP0MUN0_9ROSI</name>
<evidence type="ECO:0000313" key="3">
    <source>
        <dbReference type="Proteomes" id="UP001428341"/>
    </source>
</evidence>
<evidence type="ECO:0000256" key="1">
    <source>
        <dbReference type="SAM" id="MobiDB-lite"/>
    </source>
</evidence>
<sequence>MLEQLRFDEGTSQHKEEGNFDVNISGSKSDRVLAGAAAKIATAEEEAVDSKRLENPAVAGVSGQRREENVEVGLKSAVPA</sequence>
<organism evidence="2 3">
    <name type="scientific">Citrus x changshan-huyou</name>
    <dbReference type="NCBI Taxonomy" id="2935761"/>
    <lineage>
        <taxon>Eukaryota</taxon>
        <taxon>Viridiplantae</taxon>
        <taxon>Streptophyta</taxon>
        <taxon>Embryophyta</taxon>
        <taxon>Tracheophyta</taxon>
        <taxon>Spermatophyta</taxon>
        <taxon>Magnoliopsida</taxon>
        <taxon>eudicotyledons</taxon>
        <taxon>Gunneridae</taxon>
        <taxon>Pentapetalae</taxon>
        <taxon>rosids</taxon>
        <taxon>malvids</taxon>
        <taxon>Sapindales</taxon>
        <taxon>Rutaceae</taxon>
        <taxon>Aurantioideae</taxon>
        <taxon>Citrus</taxon>
    </lineage>
</organism>
<evidence type="ECO:0000313" key="2">
    <source>
        <dbReference type="EMBL" id="KAK9223666.1"/>
    </source>
</evidence>
<keyword evidence="3" id="KW-1185">Reference proteome</keyword>